<gene>
    <name evidence="10" type="ORF">G6F64_000981</name>
</gene>
<evidence type="ECO:0000256" key="5">
    <source>
        <dbReference type="ARBA" id="ARBA00022840"/>
    </source>
</evidence>
<organism evidence="10 11">
    <name type="scientific">Rhizopus oryzae</name>
    <name type="common">Mucormycosis agent</name>
    <name type="synonym">Rhizopus arrhizus var. delemar</name>
    <dbReference type="NCBI Taxonomy" id="64495"/>
    <lineage>
        <taxon>Eukaryota</taxon>
        <taxon>Fungi</taxon>
        <taxon>Fungi incertae sedis</taxon>
        <taxon>Mucoromycota</taxon>
        <taxon>Mucoromycotina</taxon>
        <taxon>Mucoromycetes</taxon>
        <taxon>Mucorales</taxon>
        <taxon>Mucorineae</taxon>
        <taxon>Rhizopodaceae</taxon>
        <taxon>Rhizopus</taxon>
    </lineage>
</organism>
<sequence>MGALCCKEEPIDSLDEVELSHFQLLRSVGRGAFGKVRVVQHKGTKKLYALKYINKDKCIEMKAVENIISERRLLERIDHNLIVNLRYAFQDDEHLFMVLDLMLGGDLRFHLDRLRTLPERYVQFYAAELSSSIHYLHSQNIVHRDIKPDNVLLDERGHVHLTDFNIAVQFRTKQPKPLMSVAGSMAYIAPEILQKQGYTFSIDWWSLGVLLYELLYGKRPFRGKSSEGLQRAILADPIHFPPTPNVSADAIDFIQRLLTRDITQRIGVEDSGFERLKRHPWLKDTDWDLLDSKTTSAPFIPDGTRSNFDPTHELEEVLLEDKPLKAKKKTAHCQQKKSMSKEELAAVALGNGYVEKVRLEQKFLLYDYTKSECHPPLPRSSTAYADTLKNEPKDAILHDSKSILEKTVVAQAV</sequence>
<dbReference type="OrthoDB" id="354826at2759"/>
<dbReference type="InterPro" id="IPR011009">
    <property type="entry name" value="Kinase-like_dom_sf"/>
</dbReference>
<keyword evidence="5 6" id="KW-0067">ATP-binding</keyword>
<dbReference type="AlphaFoldDB" id="A0A9P6XJ43"/>
<name>A0A9P6XJ43_RHIOR</name>
<dbReference type="GO" id="GO:0005524">
    <property type="term" value="F:ATP binding"/>
    <property type="evidence" value="ECO:0007669"/>
    <property type="project" value="UniProtKB-UniRule"/>
</dbReference>
<protein>
    <recommendedName>
        <fullName evidence="12">Protein kinase domain-containing protein</fullName>
    </recommendedName>
</protein>
<dbReference type="Gene3D" id="3.30.200.20">
    <property type="entry name" value="Phosphorylase Kinase, domain 1"/>
    <property type="match status" value="1"/>
</dbReference>
<evidence type="ECO:0000256" key="1">
    <source>
        <dbReference type="ARBA" id="ARBA00022527"/>
    </source>
</evidence>
<dbReference type="InterPro" id="IPR000961">
    <property type="entry name" value="AGC-kinase_C"/>
</dbReference>
<keyword evidence="11" id="KW-1185">Reference proteome</keyword>
<dbReference type="EMBL" id="JAANQT010000069">
    <property type="protein sequence ID" value="KAG1315032.1"/>
    <property type="molecule type" value="Genomic_DNA"/>
</dbReference>
<evidence type="ECO:0000256" key="2">
    <source>
        <dbReference type="ARBA" id="ARBA00022679"/>
    </source>
</evidence>
<dbReference type="GO" id="GO:0004703">
    <property type="term" value="F:G protein-coupled receptor kinase activity"/>
    <property type="evidence" value="ECO:0007669"/>
    <property type="project" value="TreeGrafter"/>
</dbReference>
<dbReference type="SUPFAM" id="SSF56112">
    <property type="entry name" value="Protein kinase-like (PK-like)"/>
    <property type="match status" value="1"/>
</dbReference>
<feature type="binding site" evidence="6">
    <location>
        <position position="51"/>
    </location>
    <ligand>
        <name>ATP</name>
        <dbReference type="ChEBI" id="CHEBI:30616"/>
    </ligand>
</feature>
<evidence type="ECO:0000313" key="11">
    <source>
        <dbReference type="Proteomes" id="UP000716291"/>
    </source>
</evidence>
<comment type="similarity">
    <text evidence="7">Belongs to the protein kinase superfamily.</text>
</comment>
<dbReference type="PROSITE" id="PS50011">
    <property type="entry name" value="PROTEIN_KINASE_DOM"/>
    <property type="match status" value="1"/>
</dbReference>
<evidence type="ECO:0000256" key="3">
    <source>
        <dbReference type="ARBA" id="ARBA00022741"/>
    </source>
</evidence>
<accession>A0A9P6XJ43</accession>
<dbReference type="Gene3D" id="1.10.510.10">
    <property type="entry name" value="Transferase(Phosphotransferase) domain 1"/>
    <property type="match status" value="1"/>
</dbReference>
<evidence type="ECO:0000256" key="7">
    <source>
        <dbReference type="RuleBase" id="RU000304"/>
    </source>
</evidence>
<keyword evidence="4" id="KW-0418">Kinase</keyword>
<dbReference type="InterPro" id="IPR008271">
    <property type="entry name" value="Ser/Thr_kinase_AS"/>
</dbReference>
<evidence type="ECO:0000259" key="8">
    <source>
        <dbReference type="PROSITE" id="PS50011"/>
    </source>
</evidence>
<dbReference type="PROSITE" id="PS51285">
    <property type="entry name" value="AGC_KINASE_CTER"/>
    <property type="match status" value="1"/>
</dbReference>
<dbReference type="Pfam" id="PF00069">
    <property type="entry name" value="Pkinase"/>
    <property type="match status" value="1"/>
</dbReference>
<dbReference type="Proteomes" id="UP000716291">
    <property type="component" value="Unassembled WGS sequence"/>
</dbReference>
<dbReference type="PANTHER" id="PTHR24355:SF30">
    <property type="entry name" value="SERINE_THREONINE-PROTEIN KINASE 32B ISOFORM X1"/>
    <property type="match status" value="1"/>
</dbReference>
<reference evidence="10" key="1">
    <citation type="journal article" date="2020" name="Microb. Genom.">
        <title>Genetic diversity of clinical and environmental Mucorales isolates obtained from an investigation of mucormycosis cases among solid organ transplant recipients.</title>
        <authorList>
            <person name="Nguyen M.H."/>
            <person name="Kaul D."/>
            <person name="Muto C."/>
            <person name="Cheng S.J."/>
            <person name="Richter R.A."/>
            <person name="Bruno V.M."/>
            <person name="Liu G."/>
            <person name="Beyhan S."/>
            <person name="Sundermann A.J."/>
            <person name="Mounaud S."/>
            <person name="Pasculle A.W."/>
            <person name="Nierman W.C."/>
            <person name="Driscoll E."/>
            <person name="Cumbie R."/>
            <person name="Clancy C.J."/>
            <person name="Dupont C.L."/>
        </authorList>
    </citation>
    <scope>NUCLEOTIDE SEQUENCE</scope>
    <source>
        <strain evidence="10">GL11</strain>
    </source>
</reference>
<dbReference type="GO" id="GO:0007186">
    <property type="term" value="P:G protein-coupled receptor signaling pathway"/>
    <property type="evidence" value="ECO:0007669"/>
    <property type="project" value="TreeGrafter"/>
</dbReference>
<evidence type="ECO:0000313" key="10">
    <source>
        <dbReference type="EMBL" id="KAG1315032.1"/>
    </source>
</evidence>
<evidence type="ECO:0000259" key="9">
    <source>
        <dbReference type="PROSITE" id="PS51285"/>
    </source>
</evidence>
<dbReference type="PANTHER" id="PTHR24355">
    <property type="entry name" value="G PROTEIN-COUPLED RECEPTOR KINASE/RIBOSOMAL PROTEIN S6 KINASE"/>
    <property type="match status" value="1"/>
</dbReference>
<dbReference type="GO" id="GO:0001664">
    <property type="term" value="F:G protein-coupled receptor binding"/>
    <property type="evidence" value="ECO:0007669"/>
    <property type="project" value="TreeGrafter"/>
</dbReference>
<feature type="domain" description="Protein kinase" evidence="8">
    <location>
        <begin position="22"/>
        <end position="282"/>
    </location>
</feature>
<keyword evidence="1 7" id="KW-0723">Serine/threonine-protein kinase</keyword>
<dbReference type="PROSITE" id="PS00108">
    <property type="entry name" value="PROTEIN_KINASE_ST"/>
    <property type="match status" value="1"/>
</dbReference>
<dbReference type="GO" id="GO:0009966">
    <property type="term" value="P:regulation of signal transduction"/>
    <property type="evidence" value="ECO:0007669"/>
    <property type="project" value="TreeGrafter"/>
</dbReference>
<proteinExistence type="inferred from homology"/>
<dbReference type="CDD" id="cd05578">
    <property type="entry name" value="STKc_Yank1"/>
    <property type="match status" value="1"/>
</dbReference>
<dbReference type="InterPro" id="IPR017441">
    <property type="entry name" value="Protein_kinase_ATP_BS"/>
</dbReference>
<dbReference type="InterPro" id="IPR000719">
    <property type="entry name" value="Prot_kinase_dom"/>
</dbReference>
<evidence type="ECO:0000256" key="4">
    <source>
        <dbReference type="ARBA" id="ARBA00022777"/>
    </source>
</evidence>
<evidence type="ECO:0000256" key="6">
    <source>
        <dbReference type="PROSITE-ProRule" id="PRU10141"/>
    </source>
</evidence>
<dbReference type="SMART" id="SM00220">
    <property type="entry name" value="S_TKc"/>
    <property type="match status" value="1"/>
</dbReference>
<dbReference type="FunFam" id="3.30.200.20:FF:000354">
    <property type="entry name" value="AGC/YANK protein kinase"/>
    <property type="match status" value="1"/>
</dbReference>
<comment type="caution">
    <text evidence="10">The sequence shown here is derived from an EMBL/GenBank/DDBJ whole genome shotgun (WGS) entry which is preliminary data.</text>
</comment>
<feature type="domain" description="AGC-kinase C-terminal" evidence="9">
    <location>
        <begin position="283"/>
        <end position="378"/>
    </location>
</feature>
<keyword evidence="3 6" id="KW-0547">Nucleotide-binding</keyword>
<evidence type="ECO:0008006" key="12">
    <source>
        <dbReference type="Google" id="ProtNLM"/>
    </source>
</evidence>
<dbReference type="PROSITE" id="PS00107">
    <property type="entry name" value="PROTEIN_KINASE_ATP"/>
    <property type="match status" value="1"/>
</dbReference>
<keyword evidence="2" id="KW-0808">Transferase</keyword>
<dbReference type="FunFam" id="1.10.510.10:FF:000469">
    <property type="entry name" value="Serine/threonine-protein kinase 32B"/>
    <property type="match status" value="1"/>
</dbReference>